<dbReference type="EMBL" id="LLXZ01000038">
    <property type="protein sequence ID" value="KRR12207.1"/>
    <property type="molecule type" value="Genomic_DNA"/>
</dbReference>
<dbReference type="SUPFAM" id="SSF52540">
    <property type="entry name" value="P-loop containing nucleoside triphosphate hydrolases"/>
    <property type="match status" value="1"/>
</dbReference>
<feature type="region of interest" description="Disordered" evidence="1">
    <location>
        <begin position="189"/>
        <end position="210"/>
    </location>
</feature>
<accession>A0A0R3M2H8</accession>
<evidence type="ECO:0000313" key="3">
    <source>
        <dbReference type="EMBL" id="KRR12207.1"/>
    </source>
</evidence>
<dbReference type="SUPFAM" id="SSF56747">
    <property type="entry name" value="Prim-pol domain"/>
    <property type="match status" value="1"/>
</dbReference>
<dbReference type="SMART" id="SM00943">
    <property type="entry name" value="Prim-Pol"/>
    <property type="match status" value="1"/>
</dbReference>
<keyword evidence="4" id="KW-1185">Reference proteome</keyword>
<reference evidence="3 4" key="1">
    <citation type="submission" date="2014-03" db="EMBL/GenBank/DDBJ databases">
        <title>Bradyrhizobium valentinum sp. nov., isolated from effective nodules of Lupinus mariae-josephae, a lupine endemic of basic-lime soils in Eastern Spain.</title>
        <authorList>
            <person name="Duran D."/>
            <person name="Rey L."/>
            <person name="Navarro A."/>
            <person name="Busquets A."/>
            <person name="Imperial J."/>
            <person name="Ruiz-Argueso T."/>
        </authorList>
    </citation>
    <scope>NUCLEOTIDE SEQUENCE [LARGE SCALE GENOMIC DNA]</scope>
    <source>
        <strain evidence="3 4">PAC68</strain>
    </source>
</reference>
<evidence type="ECO:0000256" key="1">
    <source>
        <dbReference type="SAM" id="MobiDB-lite"/>
    </source>
</evidence>
<dbReference type="InterPro" id="IPR027417">
    <property type="entry name" value="P-loop_NTPase"/>
</dbReference>
<gene>
    <name evidence="3" type="ORF">CQ12_31665</name>
</gene>
<evidence type="ECO:0000259" key="2">
    <source>
        <dbReference type="SMART" id="SM00943"/>
    </source>
</evidence>
<sequence>MYRACGLQVIPCFAPSEVTKGGSWKRPKLSEWAEFQGDLVPDAVFARWYGAAGEHAARDNMGMLTGRASGNVFVIDLDDQKGPAADNWWRGVLAVENNGIEPETCRQQTGGGGRQLLFRARPDWQAPTNRTPVGVDIRGQGGFAVLPASLHESGRRYRWVPGCAPYEIEIALAPEWLLVAVDALVAQHGGDKGGGTRREQTVPSGGDYDAFGHQRDGREWKMTRLIYAAVIDWYRECPIRPGEAEERAKALEKYLIYESLVVSRLTDPRKTKAELLEEEGRGWTLFWQKWQALMRKWEGRVAERARKPKPPPFGFEPLPEESKLDIGQPLPLLLSAEQFVAGFSPPAYLVDGVLQCGYLYSLTARTGHGKTAVAMYVAQAIARGVPMHGNEVKEGTVLLLAGENPDDIRARFLVLADAYDFKAEDLKMRFVDGVIDIAAKMPEIRAEAAKIGDLVLVIVDTGAAYFPGDETNSNSQQGAYARLLRQLTFLPGKPAVLVNCHPVKNALRDNLLPMGGSAFLNEVDGNLTLWASAERQTTLHWQGKFRGPEFEPMTFELDIADSARVTDAAGRLMPSVVAKPVSELKLQMEEGKQESEENMLLRAVATNRNSSIANLAISCGFVGATGKPQKSKVFAICSRLVDEKLLERRGNKYRITPKGKREIGWKDDNE</sequence>
<protein>
    <recommendedName>
        <fullName evidence="2">DNA primase/polymerase bifunctional N-terminal domain-containing protein</fullName>
    </recommendedName>
</protein>
<name>A0A0R3M2H8_9BRAD</name>
<dbReference type="CDD" id="cd04859">
    <property type="entry name" value="Prim_Pol"/>
    <property type="match status" value="1"/>
</dbReference>
<organism evidence="3 4">
    <name type="scientific">Bradyrhizobium jicamae</name>
    <dbReference type="NCBI Taxonomy" id="280332"/>
    <lineage>
        <taxon>Bacteria</taxon>
        <taxon>Pseudomonadati</taxon>
        <taxon>Pseudomonadota</taxon>
        <taxon>Alphaproteobacteria</taxon>
        <taxon>Hyphomicrobiales</taxon>
        <taxon>Nitrobacteraceae</taxon>
        <taxon>Bradyrhizobium</taxon>
    </lineage>
</organism>
<dbReference type="Gene3D" id="3.40.50.300">
    <property type="entry name" value="P-loop containing nucleotide triphosphate hydrolases"/>
    <property type="match status" value="1"/>
</dbReference>
<feature type="domain" description="DNA primase/polymerase bifunctional N-terminal" evidence="2">
    <location>
        <begin position="2"/>
        <end position="177"/>
    </location>
</feature>
<dbReference type="Pfam" id="PF09250">
    <property type="entry name" value="Prim-Pol"/>
    <property type="match status" value="1"/>
</dbReference>
<dbReference type="InterPro" id="IPR015330">
    <property type="entry name" value="DNA_primase/pol_bifunc_N"/>
</dbReference>
<dbReference type="STRING" id="280332.CQ12_31665"/>
<evidence type="ECO:0000313" key="4">
    <source>
        <dbReference type="Proteomes" id="UP000050863"/>
    </source>
</evidence>
<proteinExistence type="predicted"/>
<comment type="caution">
    <text evidence="3">The sequence shown here is derived from an EMBL/GenBank/DDBJ whole genome shotgun (WGS) entry which is preliminary data.</text>
</comment>
<dbReference type="Pfam" id="PF13481">
    <property type="entry name" value="AAA_25"/>
    <property type="match status" value="1"/>
</dbReference>
<dbReference type="Proteomes" id="UP000050863">
    <property type="component" value="Unassembled WGS sequence"/>
</dbReference>
<dbReference type="AlphaFoldDB" id="A0A0R3M2H8"/>
<feature type="compositionally biased region" description="Basic and acidic residues" evidence="1">
    <location>
        <begin position="189"/>
        <end position="200"/>
    </location>
</feature>